<evidence type="ECO:0000313" key="3">
    <source>
        <dbReference type="EMBL" id="CAF1365901.1"/>
    </source>
</evidence>
<evidence type="ECO:0000313" key="5">
    <source>
        <dbReference type="Proteomes" id="UP000663852"/>
    </source>
</evidence>
<protein>
    <submittedName>
        <fullName evidence="3">Uncharacterized protein</fullName>
    </submittedName>
</protein>
<evidence type="ECO:0000313" key="4">
    <source>
        <dbReference type="Proteomes" id="UP000663828"/>
    </source>
</evidence>
<dbReference type="EMBL" id="CAJNOR010001424">
    <property type="protein sequence ID" value="CAF1140575.1"/>
    <property type="molecule type" value="Genomic_DNA"/>
</dbReference>
<comment type="caution">
    <text evidence="3">The sequence shown here is derived from an EMBL/GenBank/DDBJ whole genome shotgun (WGS) entry which is preliminary data.</text>
</comment>
<dbReference type="Proteomes" id="UP000663852">
    <property type="component" value="Unassembled WGS sequence"/>
</dbReference>
<proteinExistence type="predicted"/>
<accession>A0A815IN78</accession>
<keyword evidence="1" id="KW-1133">Transmembrane helix</keyword>
<evidence type="ECO:0000256" key="1">
    <source>
        <dbReference type="SAM" id="Phobius"/>
    </source>
</evidence>
<keyword evidence="4" id="KW-1185">Reference proteome</keyword>
<dbReference type="AlphaFoldDB" id="A0A815IN78"/>
<feature type="transmembrane region" description="Helical" evidence="1">
    <location>
        <begin position="27"/>
        <end position="47"/>
    </location>
</feature>
<gene>
    <name evidence="3" type="ORF">EDS130_LOCUS34094</name>
    <name evidence="2" type="ORF">XAT740_LOCUS20398</name>
</gene>
<name>A0A815IN78_ADIRI</name>
<keyword evidence="1" id="KW-0812">Transmembrane</keyword>
<reference evidence="3" key="1">
    <citation type="submission" date="2021-02" db="EMBL/GenBank/DDBJ databases">
        <authorList>
            <person name="Nowell W R."/>
        </authorList>
    </citation>
    <scope>NUCLEOTIDE SEQUENCE</scope>
</reference>
<organism evidence="3 5">
    <name type="scientific">Adineta ricciae</name>
    <name type="common">Rotifer</name>
    <dbReference type="NCBI Taxonomy" id="249248"/>
    <lineage>
        <taxon>Eukaryota</taxon>
        <taxon>Metazoa</taxon>
        <taxon>Spiralia</taxon>
        <taxon>Gnathifera</taxon>
        <taxon>Rotifera</taxon>
        <taxon>Eurotatoria</taxon>
        <taxon>Bdelloidea</taxon>
        <taxon>Adinetida</taxon>
        <taxon>Adinetidae</taxon>
        <taxon>Adineta</taxon>
    </lineage>
</organism>
<dbReference type="EMBL" id="CAJNOJ010000280">
    <property type="protein sequence ID" value="CAF1365901.1"/>
    <property type="molecule type" value="Genomic_DNA"/>
</dbReference>
<sequence>MPERIEATPLPNGIIEYRVYKIRWIQLIVYVLSTFTNAISGMTFAPIESQTSTFFHIMTTQVNTLPIYFCFSTQSARSCPFDYRRNCP</sequence>
<dbReference type="Proteomes" id="UP000663828">
    <property type="component" value="Unassembled WGS sequence"/>
</dbReference>
<dbReference type="OrthoDB" id="422206at2759"/>
<keyword evidence="1" id="KW-0472">Membrane</keyword>
<evidence type="ECO:0000313" key="2">
    <source>
        <dbReference type="EMBL" id="CAF1140575.1"/>
    </source>
</evidence>